<dbReference type="AlphaFoldDB" id="A0A948TBE4"/>
<evidence type="ECO:0000256" key="5">
    <source>
        <dbReference type="ARBA" id="ARBA00022490"/>
    </source>
</evidence>
<comment type="cofactor">
    <cofactor evidence="16">
        <name>Mg(2+)</name>
        <dbReference type="ChEBI" id="CHEBI:18420"/>
    </cofactor>
    <cofactor evidence="16">
        <name>Mn(2+)</name>
        <dbReference type="ChEBI" id="CHEBI:29035"/>
    </cofactor>
    <text evidence="16">Binds 2 magnesium or manganese ions per subunit.</text>
</comment>
<comment type="cofactor">
    <cofactor evidence="1">
        <name>Mn(2+)</name>
        <dbReference type="ChEBI" id="CHEBI:29035"/>
    </cofactor>
</comment>
<evidence type="ECO:0000256" key="16">
    <source>
        <dbReference type="PIRSR" id="PIRSR039102-3"/>
    </source>
</evidence>
<dbReference type="Gene3D" id="3.30.470.20">
    <property type="entry name" value="ATP-grasp fold, B domain"/>
    <property type="match status" value="1"/>
</dbReference>
<evidence type="ECO:0000256" key="11">
    <source>
        <dbReference type="ARBA" id="ARBA00022984"/>
    </source>
</evidence>
<keyword evidence="12 14" id="KW-0961">Cell wall biogenesis/degradation</keyword>
<evidence type="ECO:0000256" key="2">
    <source>
        <dbReference type="ARBA" id="ARBA00004496"/>
    </source>
</evidence>
<name>A0A948TBE4_9BACT</name>
<keyword evidence="8 17" id="KW-0547">Nucleotide-binding</keyword>
<evidence type="ECO:0000256" key="6">
    <source>
        <dbReference type="ARBA" id="ARBA00022598"/>
    </source>
</evidence>
<dbReference type="GO" id="GO:0008716">
    <property type="term" value="F:D-alanine-D-alanine ligase activity"/>
    <property type="evidence" value="ECO:0007669"/>
    <property type="project" value="UniProtKB-UniRule"/>
</dbReference>
<dbReference type="PANTHER" id="PTHR23132">
    <property type="entry name" value="D-ALANINE--D-ALANINE LIGASE"/>
    <property type="match status" value="1"/>
</dbReference>
<protein>
    <recommendedName>
        <fullName evidence="4 14">D-alanine--D-alanine ligase</fullName>
        <ecNumber evidence="4 14">6.3.2.4</ecNumber>
    </recommendedName>
    <alternativeName>
        <fullName evidence="14">D-Ala-D-Ala ligase</fullName>
    </alternativeName>
    <alternativeName>
        <fullName evidence="14">D-alanylalanine synthetase</fullName>
    </alternativeName>
</protein>
<evidence type="ECO:0000256" key="7">
    <source>
        <dbReference type="ARBA" id="ARBA00022723"/>
    </source>
</evidence>
<comment type="catalytic activity">
    <reaction evidence="13 14">
        <text>2 D-alanine + ATP = D-alanyl-D-alanine + ADP + phosphate + H(+)</text>
        <dbReference type="Rhea" id="RHEA:11224"/>
        <dbReference type="ChEBI" id="CHEBI:15378"/>
        <dbReference type="ChEBI" id="CHEBI:30616"/>
        <dbReference type="ChEBI" id="CHEBI:43474"/>
        <dbReference type="ChEBI" id="CHEBI:57416"/>
        <dbReference type="ChEBI" id="CHEBI:57822"/>
        <dbReference type="ChEBI" id="CHEBI:456216"/>
        <dbReference type="EC" id="6.3.2.4"/>
    </reaction>
</comment>
<evidence type="ECO:0000256" key="3">
    <source>
        <dbReference type="ARBA" id="ARBA00010871"/>
    </source>
</evidence>
<evidence type="ECO:0000313" key="19">
    <source>
        <dbReference type="EMBL" id="MBU3837699.1"/>
    </source>
</evidence>
<evidence type="ECO:0000256" key="17">
    <source>
        <dbReference type="PROSITE-ProRule" id="PRU00409"/>
    </source>
</evidence>
<dbReference type="GO" id="GO:0071555">
    <property type="term" value="P:cell wall organization"/>
    <property type="evidence" value="ECO:0007669"/>
    <property type="project" value="UniProtKB-KW"/>
</dbReference>
<keyword evidence="10 14" id="KW-0133">Cell shape</keyword>
<keyword evidence="5 14" id="KW-0963">Cytoplasm</keyword>
<dbReference type="PIRSF" id="PIRSF039102">
    <property type="entry name" value="Ddl/VanB"/>
    <property type="match status" value="1"/>
</dbReference>
<dbReference type="SUPFAM" id="SSF56059">
    <property type="entry name" value="Glutathione synthetase ATP-binding domain-like"/>
    <property type="match status" value="1"/>
</dbReference>
<dbReference type="Pfam" id="PF07478">
    <property type="entry name" value="Dala_Dala_lig_C"/>
    <property type="match status" value="1"/>
</dbReference>
<keyword evidence="11 14" id="KW-0573">Peptidoglycan synthesis</keyword>
<feature type="binding site" evidence="16">
    <location>
        <position position="288"/>
    </location>
    <ligand>
        <name>Mg(2+)</name>
        <dbReference type="ChEBI" id="CHEBI:18420"/>
        <label>1</label>
    </ligand>
</feature>
<dbReference type="InterPro" id="IPR011095">
    <property type="entry name" value="Dala_Dala_lig_C"/>
</dbReference>
<dbReference type="Pfam" id="PF01820">
    <property type="entry name" value="Dala_Dala_lig_N"/>
    <property type="match status" value="1"/>
</dbReference>
<evidence type="ECO:0000256" key="15">
    <source>
        <dbReference type="PIRSR" id="PIRSR039102-1"/>
    </source>
</evidence>
<dbReference type="SUPFAM" id="SSF52440">
    <property type="entry name" value="PreATP-grasp domain"/>
    <property type="match status" value="1"/>
</dbReference>
<keyword evidence="6 14" id="KW-0436">Ligase</keyword>
<feature type="active site" evidence="15">
    <location>
        <position position="165"/>
    </location>
</feature>
<feature type="binding site" evidence="16">
    <location>
        <position position="290"/>
    </location>
    <ligand>
        <name>Mg(2+)</name>
        <dbReference type="ChEBI" id="CHEBI:18420"/>
        <label>2</label>
    </ligand>
</feature>
<evidence type="ECO:0000256" key="13">
    <source>
        <dbReference type="ARBA" id="ARBA00047614"/>
    </source>
</evidence>
<comment type="subcellular location">
    <subcellularLocation>
        <location evidence="2 14">Cytoplasm</location>
    </subcellularLocation>
</comment>
<evidence type="ECO:0000256" key="8">
    <source>
        <dbReference type="ARBA" id="ARBA00022741"/>
    </source>
</evidence>
<dbReference type="GO" id="GO:0046872">
    <property type="term" value="F:metal ion binding"/>
    <property type="evidence" value="ECO:0007669"/>
    <property type="project" value="UniProtKB-KW"/>
</dbReference>
<evidence type="ECO:0000313" key="20">
    <source>
        <dbReference type="Proteomes" id="UP000783796"/>
    </source>
</evidence>
<feature type="active site" evidence="15">
    <location>
        <position position="299"/>
    </location>
</feature>
<proteinExistence type="inferred from homology"/>
<dbReference type="Gene3D" id="3.40.50.20">
    <property type="match status" value="1"/>
</dbReference>
<dbReference type="InterPro" id="IPR005905">
    <property type="entry name" value="D_ala_D_ala"/>
</dbReference>
<gene>
    <name evidence="14" type="primary">ddl</name>
    <name evidence="19" type="ORF">H9777_05155</name>
</gene>
<dbReference type="InterPro" id="IPR016185">
    <property type="entry name" value="PreATP-grasp_dom_sf"/>
</dbReference>
<feature type="active site" evidence="15">
    <location>
        <position position="15"/>
    </location>
</feature>
<evidence type="ECO:0000256" key="1">
    <source>
        <dbReference type="ARBA" id="ARBA00001936"/>
    </source>
</evidence>
<evidence type="ECO:0000259" key="18">
    <source>
        <dbReference type="PROSITE" id="PS50975"/>
    </source>
</evidence>
<dbReference type="InterPro" id="IPR013815">
    <property type="entry name" value="ATP_grasp_subdomain_1"/>
</dbReference>
<feature type="domain" description="ATP-grasp" evidence="18">
    <location>
        <begin position="121"/>
        <end position="321"/>
    </location>
</feature>
<dbReference type="GO" id="GO:0005737">
    <property type="term" value="C:cytoplasm"/>
    <property type="evidence" value="ECO:0007669"/>
    <property type="project" value="UniProtKB-SubCell"/>
</dbReference>
<sequence length="329" mass="36582">MKRTVAIIAGGDSSEHEVSMNSAKGIYSFIDKEKYNLYIVELSKKAWEAVLPDGTRSKIDKNDFSFMDGEKKVKPDFAYITIHGTPGENGILQGYFELLDIPYSTCDVLVSAMTFSKFTLNQYLKGFGIRVAESMLVNKHFGIEDKDVIEKIGLPCFIKPNASGSSFGVTKVKTAEQIQPALQAAFAESDDVMIEAFMDGIELANGCYKTREKSVVFPITEVVSDNEFFDYNAKYKGEVTEITPARLSPELTERVKKLTSAIYDILGCKGIVRIDYIITEGEKINMLEINTTPGMTSTSFIPQQVKAAGLDIKDVMTDIIEEELNKISR</sequence>
<comment type="caution">
    <text evidence="19">The sequence shown here is derived from an EMBL/GenBank/DDBJ whole genome shotgun (WGS) entry which is preliminary data.</text>
</comment>
<dbReference type="InterPro" id="IPR011127">
    <property type="entry name" value="Dala_Dala_lig_N"/>
</dbReference>
<dbReference type="EMBL" id="JAHLFW010000047">
    <property type="protein sequence ID" value="MBU3837699.1"/>
    <property type="molecule type" value="Genomic_DNA"/>
</dbReference>
<reference evidence="19" key="1">
    <citation type="journal article" date="2021" name="PeerJ">
        <title>Extensive microbial diversity within the chicken gut microbiome revealed by metagenomics and culture.</title>
        <authorList>
            <person name="Gilroy R."/>
            <person name="Ravi A."/>
            <person name="Getino M."/>
            <person name="Pursley I."/>
            <person name="Horton D.L."/>
            <person name="Alikhan N.F."/>
            <person name="Baker D."/>
            <person name="Gharbi K."/>
            <person name="Hall N."/>
            <person name="Watson M."/>
            <person name="Adriaenssens E.M."/>
            <person name="Foster-Nyarko E."/>
            <person name="Jarju S."/>
            <person name="Secka A."/>
            <person name="Antonio M."/>
            <person name="Oren A."/>
            <person name="Chaudhuri R.R."/>
            <person name="La Ragione R."/>
            <person name="Hildebrand F."/>
            <person name="Pallen M.J."/>
        </authorList>
    </citation>
    <scope>NUCLEOTIDE SEQUENCE</scope>
    <source>
        <strain evidence="19">G4-2901</strain>
    </source>
</reference>
<comment type="function">
    <text evidence="14">Cell wall formation.</text>
</comment>
<dbReference type="NCBIfam" id="NF002527">
    <property type="entry name" value="PRK01966.1-3"/>
    <property type="match status" value="1"/>
</dbReference>
<dbReference type="PANTHER" id="PTHR23132:SF23">
    <property type="entry name" value="D-ALANINE--D-ALANINE LIGASE B"/>
    <property type="match status" value="1"/>
</dbReference>
<keyword evidence="16" id="KW-0460">Magnesium</keyword>
<dbReference type="InterPro" id="IPR011761">
    <property type="entry name" value="ATP-grasp"/>
</dbReference>
<dbReference type="GO" id="GO:0005524">
    <property type="term" value="F:ATP binding"/>
    <property type="evidence" value="ECO:0007669"/>
    <property type="project" value="UniProtKB-UniRule"/>
</dbReference>
<dbReference type="EC" id="6.3.2.4" evidence="4 14"/>
<dbReference type="Gene3D" id="3.30.1490.20">
    <property type="entry name" value="ATP-grasp fold, A domain"/>
    <property type="match status" value="1"/>
</dbReference>
<accession>A0A948TBE4</accession>
<dbReference type="GO" id="GO:0009252">
    <property type="term" value="P:peptidoglycan biosynthetic process"/>
    <property type="evidence" value="ECO:0007669"/>
    <property type="project" value="UniProtKB-UniRule"/>
</dbReference>
<organism evidence="19 20">
    <name type="scientific">Candidatus Phocaeicola faecigallinarum</name>
    <dbReference type="NCBI Taxonomy" id="2838732"/>
    <lineage>
        <taxon>Bacteria</taxon>
        <taxon>Pseudomonadati</taxon>
        <taxon>Bacteroidota</taxon>
        <taxon>Bacteroidia</taxon>
        <taxon>Bacteroidales</taxon>
        <taxon>Bacteroidaceae</taxon>
        <taxon>Phocaeicola</taxon>
    </lineage>
</organism>
<keyword evidence="7 16" id="KW-0479">Metal-binding</keyword>
<evidence type="ECO:0000256" key="4">
    <source>
        <dbReference type="ARBA" id="ARBA00012216"/>
    </source>
</evidence>
<dbReference type="GO" id="GO:0008360">
    <property type="term" value="P:regulation of cell shape"/>
    <property type="evidence" value="ECO:0007669"/>
    <property type="project" value="UniProtKB-KW"/>
</dbReference>
<dbReference type="InterPro" id="IPR000291">
    <property type="entry name" value="D-Ala_lig_Van_CS"/>
</dbReference>
<keyword evidence="16" id="KW-0464">Manganese</keyword>
<reference evidence="19" key="2">
    <citation type="submission" date="2021-04" db="EMBL/GenBank/DDBJ databases">
        <authorList>
            <person name="Gilroy R."/>
        </authorList>
    </citation>
    <scope>NUCLEOTIDE SEQUENCE</scope>
    <source>
        <strain evidence="19">G4-2901</strain>
    </source>
</reference>
<evidence type="ECO:0000256" key="9">
    <source>
        <dbReference type="ARBA" id="ARBA00022840"/>
    </source>
</evidence>
<comment type="similarity">
    <text evidence="3 14">Belongs to the D-alanine--D-alanine ligase family.</text>
</comment>
<dbReference type="NCBIfam" id="TIGR01205">
    <property type="entry name" value="D_ala_D_alaTIGR"/>
    <property type="match status" value="1"/>
</dbReference>
<feature type="binding site" evidence="16">
    <location>
        <position position="275"/>
    </location>
    <ligand>
        <name>Mg(2+)</name>
        <dbReference type="ChEBI" id="CHEBI:18420"/>
        <label>1</label>
    </ligand>
</feature>
<comment type="pathway">
    <text evidence="14">Cell wall biogenesis; peptidoglycan biosynthesis.</text>
</comment>
<evidence type="ECO:0000256" key="14">
    <source>
        <dbReference type="HAMAP-Rule" id="MF_00047"/>
    </source>
</evidence>
<evidence type="ECO:0000256" key="12">
    <source>
        <dbReference type="ARBA" id="ARBA00023316"/>
    </source>
</evidence>
<dbReference type="Proteomes" id="UP000783796">
    <property type="component" value="Unassembled WGS sequence"/>
</dbReference>
<dbReference type="PROSITE" id="PS50975">
    <property type="entry name" value="ATP_GRASP"/>
    <property type="match status" value="1"/>
</dbReference>
<dbReference type="PROSITE" id="PS00843">
    <property type="entry name" value="DALA_DALA_LIGASE_1"/>
    <property type="match status" value="1"/>
</dbReference>
<evidence type="ECO:0000256" key="10">
    <source>
        <dbReference type="ARBA" id="ARBA00022960"/>
    </source>
</evidence>
<dbReference type="HAMAP" id="MF_00047">
    <property type="entry name" value="Dala_Dala_lig"/>
    <property type="match status" value="1"/>
</dbReference>
<keyword evidence="9 17" id="KW-0067">ATP-binding</keyword>
<feature type="binding site" evidence="16">
    <location>
        <position position="288"/>
    </location>
    <ligand>
        <name>Mg(2+)</name>
        <dbReference type="ChEBI" id="CHEBI:18420"/>
        <label>2</label>
    </ligand>
</feature>